<dbReference type="OrthoDB" id="3687641at2759"/>
<evidence type="ECO:0000256" key="3">
    <source>
        <dbReference type="SAM" id="Phobius"/>
    </source>
</evidence>
<dbReference type="AlphaFoldDB" id="W2RRF3"/>
<dbReference type="HOGENOM" id="CLU_042941_0_1_1"/>
<protein>
    <recommendedName>
        <fullName evidence="6">DUF3328 domain-containing protein</fullName>
    </recommendedName>
</protein>
<dbReference type="GO" id="GO:0043386">
    <property type="term" value="P:mycotoxin biosynthetic process"/>
    <property type="evidence" value="ECO:0007669"/>
    <property type="project" value="InterPro"/>
</dbReference>
<dbReference type="GeneID" id="19973679"/>
<keyword evidence="3" id="KW-0472">Membrane</keyword>
<dbReference type="InParanoid" id="W2RRF3"/>
<evidence type="ECO:0008006" key="6">
    <source>
        <dbReference type="Google" id="ProtNLM"/>
    </source>
</evidence>
<keyword evidence="5" id="KW-1185">Reference proteome</keyword>
<keyword evidence="3" id="KW-1133">Transmembrane helix</keyword>
<organism evidence="4 5">
    <name type="scientific">Cyphellophora europaea (strain CBS 101466)</name>
    <name type="common">Phialophora europaea</name>
    <dbReference type="NCBI Taxonomy" id="1220924"/>
    <lineage>
        <taxon>Eukaryota</taxon>
        <taxon>Fungi</taxon>
        <taxon>Dikarya</taxon>
        <taxon>Ascomycota</taxon>
        <taxon>Pezizomycotina</taxon>
        <taxon>Eurotiomycetes</taxon>
        <taxon>Chaetothyriomycetidae</taxon>
        <taxon>Chaetothyriales</taxon>
        <taxon>Cyphellophoraceae</taxon>
        <taxon>Cyphellophora</taxon>
    </lineage>
</organism>
<dbReference type="Pfam" id="PF11807">
    <property type="entry name" value="UstYa"/>
    <property type="match status" value="1"/>
</dbReference>
<name>W2RRF3_CYPE1</name>
<comment type="pathway">
    <text evidence="1">Mycotoxin biosynthesis.</text>
</comment>
<evidence type="ECO:0000313" key="5">
    <source>
        <dbReference type="Proteomes" id="UP000030752"/>
    </source>
</evidence>
<evidence type="ECO:0000256" key="2">
    <source>
        <dbReference type="ARBA" id="ARBA00035112"/>
    </source>
</evidence>
<dbReference type="eggNOG" id="ENOG502SI30">
    <property type="taxonomic scope" value="Eukaryota"/>
</dbReference>
<gene>
    <name evidence="4" type="ORF">HMPREF1541_06340</name>
</gene>
<dbReference type="VEuPathDB" id="FungiDB:HMPREF1541_06340"/>
<sequence length="242" mass="27867">MSSSRSTRPFTPFILLGGTIVGFCAITYLFLSFSDTHFVHIFSSKQHRAREWSPIPRYVSLEQSTQVFNGSFQQKTIYRQPPSPETDQAWHDLGIMYGPVLIAEDDASTFGISQDHYSVSDGQSSHAYPAHVEVLHQLHCLNLLRKSLFFNADYYRQQQHEEFVNEGEILETHITHCLDIIRQRLMCTADVGLVPYFPVIHADGRHSTTPDFSRPHSCRNFDAIRRWGEEHKHDELGHQEHG</sequence>
<dbReference type="RefSeq" id="XP_008718898.1">
    <property type="nucleotide sequence ID" value="XM_008720676.1"/>
</dbReference>
<keyword evidence="3" id="KW-0812">Transmembrane</keyword>
<dbReference type="EMBL" id="KB822722">
    <property type="protein sequence ID" value="ETN38309.1"/>
    <property type="molecule type" value="Genomic_DNA"/>
</dbReference>
<feature type="transmembrane region" description="Helical" evidence="3">
    <location>
        <begin position="12"/>
        <end position="31"/>
    </location>
</feature>
<evidence type="ECO:0000256" key="1">
    <source>
        <dbReference type="ARBA" id="ARBA00004685"/>
    </source>
</evidence>
<dbReference type="PANTHER" id="PTHR33365">
    <property type="entry name" value="YALI0B05434P"/>
    <property type="match status" value="1"/>
</dbReference>
<dbReference type="PANTHER" id="PTHR33365:SF4">
    <property type="entry name" value="CYCLOCHLOROTINE BIOSYNTHESIS PROTEIN O"/>
    <property type="match status" value="1"/>
</dbReference>
<comment type="similarity">
    <text evidence="2">Belongs to the ustYa family.</text>
</comment>
<accession>W2RRF3</accession>
<dbReference type="InterPro" id="IPR021765">
    <property type="entry name" value="UstYa-like"/>
</dbReference>
<evidence type="ECO:0000313" key="4">
    <source>
        <dbReference type="EMBL" id="ETN38309.1"/>
    </source>
</evidence>
<proteinExistence type="inferred from homology"/>
<dbReference type="Proteomes" id="UP000030752">
    <property type="component" value="Unassembled WGS sequence"/>
</dbReference>
<dbReference type="STRING" id="1220924.W2RRF3"/>
<reference evidence="4 5" key="1">
    <citation type="submission" date="2013-03" db="EMBL/GenBank/DDBJ databases">
        <title>The Genome Sequence of Phialophora europaea CBS 101466.</title>
        <authorList>
            <consortium name="The Broad Institute Genomics Platform"/>
            <person name="Cuomo C."/>
            <person name="de Hoog S."/>
            <person name="Gorbushina A."/>
            <person name="Walker B."/>
            <person name="Young S.K."/>
            <person name="Zeng Q."/>
            <person name="Gargeya S."/>
            <person name="Fitzgerald M."/>
            <person name="Haas B."/>
            <person name="Abouelleil A."/>
            <person name="Allen A.W."/>
            <person name="Alvarado L."/>
            <person name="Arachchi H.M."/>
            <person name="Berlin A.M."/>
            <person name="Chapman S.B."/>
            <person name="Gainer-Dewar J."/>
            <person name="Goldberg J."/>
            <person name="Griggs A."/>
            <person name="Gujja S."/>
            <person name="Hansen M."/>
            <person name="Howarth C."/>
            <person name="Imamovic A."/>
            <person name="Ireland A."/>
            <person name="Larimer J."/>
            <person name="McCowan C."/>
            <person name="Murphy C."/>
            <person name="Pearson M."/>
            <person name="Poon T.W."/>
            <person name="Priest M."/>
            <person name="Roberts A."/>
            <person name="Saif S."/>
            <person name="Shea T."/>
            <person name="Sisk P."/>
            <person name="Sykes S."/>
            <person name="Wortman J."/>
            <person name="Nusbaum C."/>
            <person name="Birren B."/>
        </authorList>
    </citation>
    <scope>NUCLEOTIDE SEQUENCE [LARGE SCALE GENOMIC DNA]</scope>
    <source>
        <strain evidence="4 5">CBS 101466</strain>
    </source>
</reference>